<evidence type="ECO:0000256" key="2">
    <source>
        <dbReference type="SAM" id="MobiDB-lite"/>
    </source>
</evidence>
<evidence type="ECO:0000313" key="4">
    <source>
        <dbReference type="Proteomes" id="UP000327085"/>
    </source>
</evidence>
<feature type="region of interest" description="Disordered" evidence="2">
    <location>
        <begin position="295"/>
        <end position="330"/>
    </location>
</feature>
<proteinExistence type="predicted"/>
<keyword evidence="1" id="KW-0175">Coiled coil</keyword>
<dbReference type="EMBL" id="CABIKO010000061">
    <property type="protein sequence ID" value="VVA22421.1"/>
    <property type="molecule type" value="Genomic_DNA"/>
</dbReference>
<dbReference type="Proteomes" id="UP000327085">
    <property type="component" value="Chromosome 1"/>
</dbReference>
<dbReference type="Gramene" id="VVA22421">
    <property type="protein sequence ID" value="VVA22421"/>
    <property type="gene ID" value="Prudul26B009754"/>
</dbReference>
<feature type="compositionally biased region" description="Basic and acidic residues" evidence="2">
    <location>
        <begin position="148"/>
        <end position="158"/>
    </location>
</feature>
<feature type="region of interest" description="Disordered" evidence="2">
    <location>
        <begin position="132"/>
        <end position="158"/>
    </location>
</feature>
<gene>
    <name evidence="3" type="ORF">ALMOND_2B009754</name>
</gene>
<reference evidence="4" key="1">
    <citation type="journal article" date="2020" name="Plant J.">
        <title>Transposons played a major role in the diversification between the closely related almond and peach genomes: results from the almond genome sequence.</title>
        <authorList>
            <person name="Alioto T."/>
            <person name="Alexiou K.G."/>
            <person name="Bardil A."/>
            <person name="Barteri F."/>
            <person name="Castanera R."/>
            <person name="Cruz F."/>
            <person name="Dhingra A."/>
            <person name="Duval H."/>
            <person name="Fernandez I Marti A."/>
            <person name="Frias L."/>
            <person name="Galan B."/>
            <person name="Garcia J.L."/>
            <person name="Howad W."/>
            <person name="Gomez-Garrido J."/>
            <person name="Gut M."/>
            <person name="Julca I."/>
            <person name="Morata J."/>
            <person name="Puigdomenech P."/>
            <person name="Ribeca P."/>
            <person name="Rubio Cabetas M.J."/>
            <person name="Vlasova A."/>
            <person name="Wirthensohn M."/>
            <person name="Garcia-Mas J."/>
            <person name="Gabaldon T."/>
            <person name="Casacuberta J.M."/>
            <person name="Arus P."/>
        </authorList>
    </citation>
    <scope>NUCLEOTIDE SEQUENCE [LARGE SCALE GENOMIC DNA]</scope>
    <source>
        <strain evidence="4">cv. Texas</strain>
    </source>
</reference>
<dbReference type="OMA" id="KMQHERW"/>
<dbReference type="FunCoup" id="A0A5E4F6Z1">
    <property type="interactions" value="449"/>
</dbReference>
<dbReference type="AlphaFoldDB" id="A0A5E4F6Z1"/>
<organism evidence="3 4">
    <name type="scientific">Prunus dulcis</name>
    <name type="common">Almond</name>
    <name type="synonym">Amygdalus dulcis</name>
    <dbReference type="NCBI Taxonomy" id="3755"/>
    <lineage>
        <taxon>Eukaryota</taxon>
        <taxon>Viridiplantae</taxon>
        <taxon>Streptophyta</taxon>
        <taxon>Embryophyta</taxon>
        <taxon>Tracheophyta</taxon>
        <taxon>Spermatophyta</taxon>
        <taxon>Magnoliopsida</taxon>
        <taxon>eudicotyledons</taxon>
        <taxon>Gunneridae</taxon>
        <taxon>Pentapetalae</taxon>
        <taxon>rosids</taxon>
        <taxon>fabids</taxon>
        <taxon>Rosales</taxon>
        <taxon>Rosaceae</taxon>
        <taxon>Amygdaloideae</taxon>
        <taxon>Amygdaleae</taxon>
        <taxon>Prunus</taxon>
    </lineage>
</organism>
<feature type="coiled-coil region" evidence="1">
    <location>
        <begin position="27"/>
        <end position="54"/>
    </location>
</feature>
<evidence type="ECO:0000313" key="3">
    <source>
        <dbReference type="EMBL" id="VVA22421.1"/>
    </source>
</evidence>
<evidence type="ECO:0000256" key="1">
    <source>
        <dbReference type="SAM" id="Coils"/>
    </source>
</evidence>
<name>A0A5E4F6Z1_PRUDU</name>
<dbReference type="PANTHER" id="PTHR35992:SF1">
    <property type="entry name" value="CYTOMATRIX PROTEIN-LIKE PROTEIN"/>
    <property type="match status" value="1"/>
</dbReference>
<dbReference type="InParanoid" id="A0A5E4F6Z1"/>
<dbReference type="PANTHER" id="PTHR35992">
    <property type="entry name" value="CYTOMATRIX PROTEIN-LIKE PROTEIN"/>
    <property type="match status" value="1"/>
</dbReference>
<sequence length="366" mass="41950">MAVKERSRASSQRQNWQNTFNGLVQMIRDQQSQLETLAKDRQLLEDRVRTQNERWTYDIRLLEDQISLMKGDLEFQELAGSLQAAKFELVLGLKQREGYLTKLKLEYTDSELEGFKGWFDLYNKFSDLKGGGEDGDKRISNTKSPKKSKQEKQRSKQLEDDLRRLNQQYDKLTSEKSSEVSALLAEKKFVWNQYKIMEENYTTKLRSKHSEVEQAEAKIQNFLAHMEHLQSSNKEKDGKIAILISKIAKMESDSNKLKEEISKLSTELDLLRKSTSASSTPLLNHCTAGTRTYSLRGNNSAKDRTNVTVKKDSSAAQLPDPIKDTRKGSSISKRKIDDVITISETPKLFSSRFKVPKLKNASPGIR</sequence>
<feature type="compositionally biased region" description="Basic and acidic residues" evidence="2">
    <location>
        <begin position="301"/>
        <end position="313"/>
    </location>
</feature>
<accession>A0A5E4F6Z1</accession>
<protein>
    <submittedName>
        <fullName evidence="3">PREDICTED: cytomatrix</fullName>
    </submittedName>
</protein>